<dbReference type="EMBL" id="FRAW01000036">
    <property type="protein sequence ID" value="SHL11144.1"/>
    <property type="molecule type" value="Genomic_DNA"/>
</dbReference>
<evidence type="ECO:0000256" key="1">
    <source>
        <dbReference type="SAM" id="SignalP"/>
    </source>
</evidence>
<evidence type="ECO:0008006" key="4">
    <source>
        <dbReference type="Google" id="ProtNLM"/>
    </source>
</evidence>
<dbReference type="Proteomes" id="UP000184275">
    <property type="component" value="Unassembled WGS sequence"/>
</dbReference>
<evidence type="ECO:0000313" key="3">
    <source>
        <dbReference type="Proteomes" id="UP000184275"/>
    </source>
</evidence>
<sequence length="215" mass="25020">MYRIFYFVCLLAFSGCSLFFEDSGTSSDDHKWRSATSHGSSLDVYLAIYCPRDMSCRSTLQLDGTPKSSKSYTWGFHYTFIGGNDTLIAEDDLFIDGTDSVRSWNLPVTDRHVRFSLLDDKKKHKDYDIDLSPWMGEVSRVRDSVSFTNFNVGSYVCFYKFQESICRTILDESEQIAIPNDSSYYPFYRVKQQNVYIQVGKYTDELFVLTTVYWR</sequence>
<proteinExistence type="predicted"/>
<protein>
    <recommendedName>
        <fullName evidence="4">Lipoprotein</fullName>
    </recommendedName>
</protein>
<dbReference type="AlphaFoldDB" id="A0A1M6XYR4"/>
<keyword evidence="3" id="KW-1185">Reference proteome</keyword>
<feature type="chain" id="PRO_5012048271" description="Lipoprotein" evidence="1">
    <location>
        <begin position="20"/>
        <end position="215"/>
    </location>
</feature>
<name>A0A1M6XYR4_9BACT</name>
<feature type="signal peptide" evidence="1">
    <location>
        <begin position="1"/>
        <end position="19"/>
    </location>
</feature>
<accession>A0A1M6XYR4</accession>
<reference evidence="3" key="1">
    <citation type="submission" date="2016-11" db="EMBL/GenBank/DDBJ databases">
        <authorList>
            <person name="Varghese N."/>
            <person name="Submissions S."/>
        </authorList>
    </citation>
    <scope>NUCLEOTIDE SEQUENCE [LARGE SCALE GENOMIC DNA]</scope>
    <source>
        <strain evidence="3">UWOS</strain>
    </source>
</reference>
<gene>
    <name evidence="2" type="ORF">SAMN05720469_1362</name>
</gene>
<organism evidence="2 3">
    <name type="scientific">Fibrobacter intestinalis</name>
    <dbReference type="NCBI Taxonomy" id="28122"/>
    <lineage>
        <taxon>Bacteria</taxon>
        <taxon>Pseudomonadati</taxon>
        <taxon>Fibrobacterota</taxon>
        <taxon>Fibrobacteria</taxon>
        <taxon>Fibrobacterales</taxon>
        <taxon>Fibrobacteraceae</taxon>
        <taxon>Fibrobacter</taxon>
    </lineage>
</organism>
<dbReference type="PROSITE" id="PS51257">
    <property type="entry name" value="PROKAR_LIPOPROTEIN"/>
    <property type="match status" value="1"/>
</dbReference>
<keyword evidence="1" id="KW-0732">Signal</keyword>
<evidence type="ECO:0000313" key="2">
    <source>
        <dbReference type="EMBL" id="SHL11144.1"/>
    </source>
</evidence>